<gene>
    <name evidence="1" type="ORF">WOLCODRAFT_137884</name>
</gene>
<dbReference type="AlphaFoldDB" id="A0A2H3JKK4"/>
<dbReference type="OMA" id="INWECEL"/>
<dbReference type="InterPro" id="IPR032675">
    <property type="entry name" value="LRR_dom_sf"/>
</dbReference>
<proteinExistence type="predicted"/>
<organism evidence="1 2">
    <name type="scientific">Wolfiporia cocos (strain MD-104)</name>
    <name type="common">Brown rot fungus</name>
    <dbReference type="NCBI Taxonomy" id="742152"/>
    <lineage>
        <taxon>Eukaryota</taxon>
        <taxon>Fungi</taxon>
        <taxon>Dikarya</taxon>
        <taxon>Basidiomycota</taxon>
        <taxon>Agaricomycotina</taxon>
        <taxon>Agaricomycetes</taxon>
        <taxon>Polyporales</taxon>
        <taxon>Phaeolaceae</taxon>
        <taxon>Wolfiporia</taxon>
    </lineage>
</organism>
<name>A0A2H3JKK4_WOLCO</name>
<evidence type="ECO:0008006" key="3">
    <source>
        <dbReference type="Google" id="ProtNLM"/>
    </source>
</evidence>
<evidence type="ECO:0000313" key="1">
    <source>
        <dbReference type="EMBL" id="PCH42391.1"/>
    </source>
</evidence>
<protein>
    <recommendedName>
        <fullName evidence="3">F-box domain-containing protein</fullName>
    </recommendedName>
</protein>
<keyword evidence="2" id="KW-1185">Reference proteome</keyword>
<dbReference type="Proteomes" id="UP000218811">
    <property type="component" value="Unassembled WGS sequence"/>
</dbReference>
<evidence type="ECO:0000313" key="2">
    <source>
        <dbReference type="Proteomes" id="UP000218811"/>
    </source>
</evidence>
<sequence>MQLMTTSAQRMRHAVAQTTRRVPSYWRIPPELRDGIIDQLYADRAALKACSLTCRAWLPRSRHHLFRKISIEHGHTSDAFSLLVRSTPAIANYIREIEISDTHVVCAWWEATSHLPWPTLGPVPQRRTEVHDTVSWLQRVFLPTTPPLLHVESLRLVGFTVSSAAAQVLLPHLRGITALTLDGCKAPSFADLIDFLRAFPALDTLRLLAVQWIPRSRAPVHTPHAPFPRLRRLEVSRKIDFAQVVAWVLAHAAPSVAALASLECMISGQGHASAVRDLLHAAGPALERLKIGFLETRDPTDALQATHLDLAPCTGLRHLHLICSTRHRLLTQPACRPSFSWIVLLLSTAVSPRLRSITFTLAADDLQALNLEGLDVVLAQPRFAGLREVCFEVEEQSHVLAWTRLDQVHSRMSSLNKRGVIRFSAMVASAAC</sequence>
<dbReference type="OrthoDB" id="2724825at2759"/>
<reference evidence="1 2" key="1">
    <citation type="journal article" date="2012" name="Science">
        <title>The Paleozoic origin of enzymatic lignin decomposition reconstructed from 31 fungal genomes.</title>
        <authorList>
            <person name="Floudas D."/>
            <person name="Binder M."/>
            <person name="Riley R."/>
            <person name="Barry K."/>
            <person name="Blanchette R.A."/>
            <person name="Henrissat B."/>
            <person name="Martinez A.T."/>
            <person name="Otillar R."/>
            <person name="Spatafora J.W."/>
            <person name="Yadav J.S."/>
            <person name="Aerts A."/>
            <person name="Benoit I."/>
            <person name="Boyd A."/>
            <person name="Carlson A."/>
            <person name="Copeland A."/>
            <person name="Coutinho P.M."/>
            <person name="de Vries R.P."/>
            <person name="Ferreira P."/>
            <person name="Findley K."/>
            <person name="Foster B."/>
            <person name="Gaskell J."/>
            <person name="Glotzer D."/>
            <person name="Gorecki P."/>
            <person name="Heitman J."/>
            <person name="Hesse C."/>
            <person name="Hori C."/>
            <person name="Igarashi K."/>
            <person name="Jurgens J.A."/>
            <person name="Kallen N."/>
            <person name="Kersten P."/>
            <person name="Kohler A."/>
            <person name="Kuees U."/>
            <person name="Kumar T.K.A."/>
            <person name="Kuo A."/>
            <person name="LaButti K."/>
            <person name="Larrondo L.F."/>
            <person name="Lindquist E."/>
            <person name="Ling A."/>
            <person name="Lombard V."/>
            <person name="Lucas S."/>
            <person name="Lundell T."/>
            <person name="Martin R."/>
            <person name="McLaughlin D.J."/>
            <person name="Morgenstern I."/>
            <person name="Morin E."/>
            <person name="Murat C."/>
            <person name="Nagy L.G."/>
            <person name="Nolan M."/>
            <person name="Ohm R.A."/>
            <person name="Patyshakuliyeva A."/>
            <person name="Rokas A."/>
            <person name="Ruiz-Duenas F.J."/>
            <person name="Sabat G."/>
            <person name="Salamov A."/>
            <person name="Samejima M."/>
            <person name="Schmutz J."/>
            <person name="Slot J.C."/>
            <person name="St John F."/>
            <person name="Stenlid J."/>
            <person name="Sun H."/>
            <person name="Sun S."/>
            <person name="Syed K."/>
            <person name="Tsang A."/>
            <person name="Wiebenga A."/>
            <person name="Young D."/>
            <person name="Pisabarro A."/>
            <person name="Eastwood D.C."/>
            <person name="Martin F."/>
            <person name="Cullen D."/>
            <person name="Grigoriev I.V."/>
            <person name="Hibbett D.S."/>
        </authorList>
    </citation>
    <scope>NUCLEOTIDE SEQUENCE [LARGE SCALE GENOMIC DNA]</scope>
    <source>
        <strain evidence="1 2">MD-104</strain>
    </source>
</reference>
<accession>A0A2H3JKK4</accession>
<dbReference type="STRING" id="742152.A0A2H3JKK4"/>
<dbReference type="EMBL" id="KB468124">
    <property type="protein sequence ID" value="PCH42391.1"/>
    <property type="molecule type" value="Genomic_DNA"/>
</dbReference>
<dbReference type="SUPFAM" id="SSF52047">
    <property type="entry name" value="RNI-like"/>
    <property type="match status" value="1"/>
</dbReference>
<dbReference type="Gene3D" id="3.80.10.10">
    <property type="entry name" value="Ribonuclease Inhibitor"/>
    <property type="match status" value="1"/>
</dbReference>